<sequence length="63" mass="7476">MKEVGDGEVIGLLKDEDGRGNLERRLEDGWRTRKDQIIQKDWSKINKSRYCPELKTEWNQKGE</sequence>
<dbReference type="EMBL" id="JAHYIQ010000054">
    <property type="protein sequence ID" value="KAK1117166.1"/>
    <property type="molecule type" value="Genomic_DNA"/>
</dbReference>
<keyword evidence="2" id="KW-1185">Reference proteome</keyword>
<accession>A0AA40KEI2</accession>
<evidence type="ECO:0000313" key="2">
    <source>
        <dbReference type="Proteomes" id="UP001177670"/>
    </source>
</evidence>
<gene>
    <name evidence="1" type="ORF">K0M31_016863</name>
</gene>
<dbReference type="Proteomes" id="UP001177670">
    <property type="component" value="Unassembled WGS sequence"/>
</dbReference>
<organism evidence="1 2">
    <name type="scientific">Melipona bicolor</name>
    <dbReference type="NCBI Taxonomy" id="60889"/>
    <lineage>
        <taxon>Eukaryota</taxon>
        <taxon>Metazoa</taxon>
        <taxon>Ecdysozoa</taxon>
        <taxon>Arthropoda</taxon>
        <taxon>Hexapoda</taxon>
        <taxon>Insecta</taxon>
        <taxon>Pterygota</taxon>
        <taxon>Neoptera</taxon>
        <taxon>Endopterygota</taxon>
        <taxon>Hymenoptera</taxon>
        <taxon>Apocrita</taxon>
        <taxon>Aculeata</taxon>
        <taxon>Apoidea</taxon>
        <taxon>Anthophila</taxon>
        <taxon>Apidae</taxon>
        <taxon>Melipona</taxon>
    </lineage>
</organism>
<proteinExistence type="predicted"/>
<protein>
    <submittedName>
        <fullName evidence="1">Uncharacterized protein</fullName>
    </submittedName>
</protein>
<name>A0AA40KEI2_9HYME</name>
<comment type="caution">
    <text evidence="1">The sequence shown here is derived from an EMBL/GenBank/DDBJ whole genome shotgun (WGS) entry which is preliminary data.</text>
</comment>
<reference evidence="1" key="1">
    <citation type="submission" date="2021-10" db="EMBL/GenBank/DDBJ databases">
        <title>Melipona bicolor Genome sequencing and assembly.</title>
        <authorList>
            <person name="Araujo N.S."/>
            <person name="Arias M.C."/>
        </authorList>
    </citation>
    <scope>NUCLEOTIDE SEQUENCE</scope>
    <source>
        <strain evidence="1">USP_2M_L1-L4_2017</strain>
        <tissue evidence="1">Whole body</tissue>
    </source>
</reference>
<dbReference type="AlphaFoldDB" id="A0AA40KEI2"/>
<evidence type="ECO:0000313" key="1">
    <source>
        <dbReference type="EMBL" id="KAK1117166.1"/>
    </source>
</evidence>